<dbReference type="AlphaFoldDB" id="A0A7W3U1J1"/>
<accession>A0A7W3U1J1</accession>
<dbReference type="Proteomes" id="UP000552587">
    <property type="component" value="Unassembled WGS sequence"/>
</dbReference>
<dbReference type="InterPro" id="IPR036255">
    <property type="entry name" value="YgfB-like_sf"/>
</dbReference>
<comment type="caution">
    <text evidence="1">The sequence shown here is derived from an EMBL/GenBank/DDBJ whole genome shotgun (WGS) entry which is preliminary data.</text>
</comment>
<dbReference type="SUPFAM" id="SSF103642">
    <property type="entry name" value="Sec-C motif"/>
    <property type="match status" value="1"/>
</dbReference>
<protein>
    <submittedName>
        <fullName evidence="1">UPF0149 family protein</fullName>
    </submittedName>
</protein>
<dbReference type="InterPro" id="IPR004027">
    <property type="entry name" value="SEC_C_motif"/>
</dbReference>
<dbReference type="NCBIfam" id="TIGR02292">
    <property type="entry name" value="ygfB_yecA"/>
    <property type="match status" value="1"/>
</dbReference>
<name>A0A7W3U1J1_9GAMM</name>
<keyword evidence="2" id="KW-1185">Reference proteome</keyword>
<reference evidence="1 2" key="1">
    <citation type="submission" date="2020-07" db="EMBL/GenBank/DDBJ databases">
        <authorList>
            <person name="Xu S."/>
            <person name="Li A."/>
        </authorList>
    </citation>
    <scope>NUCLEOTIDE SEQUENCE [LARGE SCALE GENOMIC DNA]</scope>
    <source>
        <strain evidence="1 2">SG-8</strain>
    </source>
</reference>
<dbReference type="InterPro" id="IPR011978">
    <property type="entry name" value="YgfB-like"/>
</dbReference>
<evidence type="ECO:0000313" key="1">
    <source>
        <dbReference type="EMBL" id="MBB1087261.1"/>
    </source>
</evidence>
<organism evidence="1 2">
    <name type="scientific">Marilutibacter penaei</name>
    <dbReference type="NCBI Taxonomy" id="2759900"/>
    <lineage>
        <taxon>Bacteria</taxon>
        <taxon>Pseudomonadati</taxon>
        <taxon>Pseudomonadota</taxon>
        <taxon>Gammaproteobacteria</taxon>
        <taxon>Lysobacterales</taxon>
        <taxon>Lysobacteraceae</taxon>
        <taxon>Marilutibacter</taxon>
    </lineage>
</organism>
<dbReference type="SUPFAM" id="SSF101327">
    <property type="entry name" value="YgfB-like"/>
    <property type="match status" value="1"/>
</dbReference>
<proteinExistence type="predicted"/>
<dbReference type="Pfam" id="PF02810">
    <property type="entry name" value="SEC-C"/>
    <property type="match status" value="1"/>
</dbReference>
<dbReference type="Gene3D" id="3.10.450.50">
    <property type="match status" value="1"/>
</dbReference>
<sequence>MTVPAYLDDAQIEHLAELLEQRAVPFKGFNLEALDGYLSALAVGPVDPAAERWMPTVWGTPPRWADEAERQAVEDLLQGHLNMARSRVRHGGDELPDHLAPLLWLPEHPEEGLPEDVDEDELDVGADWALGFFRGVELAEAEWEAWLDENEWIDEVFMRFDQLASGEVVGEDPTAEPAPLSYRERLEIIAALPDMLADLHHHRIDALTPREPIRKADEPARNAPCPCGSGRKYKKCCGAAANDD</sequence>
<gene>
    <name evidence="1" type="ORF">H4F99_02025</name>
</gene>
<evidence type="ECO:0000313" key="2">
    <source>
        <dbReference type="Proteomes" id="UP000552587"/>
    </source>
</evidence>
<dbReference type="EMBL" id="JACHTE010000001">
    <property type="protein sequence ID" value="MBB1087261.1"/>
    <property type="molecule type" value="Genomic_DNA"/>
</dbReference>
<dbReference type="Pfam" id="PF03695">
    <property type="entry name" value="UPF0149"/>
    <property type="match status" value="1"/>
</dbReference>
<dbReference type="RefSeq" id="WP_182668032.1">
    <property type="nucleotide sequence ID" value="NZ_JACHTE010000001.1"/>
</dbReference>